<organism evidence="4 5">
    <name type="scientific">Dyella flava</name>
    <dbReference type="NCBI Taxonomy" id="1920170"/>
    <lineage>
        <taxon>Bacteria</taxon>
        <taxon>Pseudomonadati</taxon>
        <taxon>Pseudomonadota</taxon>
        <taxon>Gammaproteobacteria</taxon>
        <taxon>Lysobacterales</taxon>
        <taxon>Rhodanobacteraceae</taxon>
        <taxon>Dyella</taxon>
    </lineage>
</organism>
<keyword evidence="4" id="KW-0808">Transferase</keyword>
<keyword evidence="1" id="KW-0812">Transmembrane</keyword>
<protein>
    <submittedName>
        <fullName evidence="4">Acyltransferase</fullName>
    </submittedName>
</protein>
<feature type="transmembrane region" description="Helical" evidence="1">
    <location>
        <begin position="74"/>
        <end position="91"/>
    </location>
</feature>
<comment type="caution">
    <text evidence="4">The sequence shown here is derived from an EMBL/GenBank/DDBJ whole genome shotgun (WGS) entry which is preliminary data.</text>
</comment>
<feature type="transmembrane region" description="Helical" evidence="1">
    <location>
        <begin position="227"/>
        <end position="260"/>
    </location>
</feature>
<gene>
    <name evidence="4" type="ORF">ISP19_08240</name>
</gene>
<dbReference type="Proteomes" id="UP001430149">
    <property type="component" value="Unassembled WGS sequence"/>
</dbReference>
<evidence type="ECO:0000259" key="3">
    <source>
        <dbReference type="Pfam" id="PF19040"/>
    </source>
</evidence>
<feature type="domain" description="Acyltransferase 3" evidence="2">
    <location>
        <begin position="9"/>
        <end position="327"/>
    </location>
</feature>
<dbReference type="InterPro" id="IPR050879">
    <property type="entry name" value="Acyltransferase_3"/>
</dbReference>
<dbReference type="Pfam" id="PF19040">
    <property type="entry name" value="SGNH"/>
    <property type="match status" value="1"/>
</dbReference>
<keyword evidence="4" id="KW-0012">Acyltransferase</keyword>
<accession>A0ABS2K3X9</accession>
<dbReference type="EMBL" id="JADIKE010000034">
    <property type="protein sequence ID" value="MBM7125365.1"/>
    <property type="molecule type" value="Genomic_DNA"/>
</dbReference>
<dbReference type="InterPro" id="IPR002656">
    <property type="entry name" value="Acyl_transf_3_dom"/>
</dbReference>
<feature type="transmembrane region" description="Helical" evidence="1">
    <location>
        <begin position="344"/>
        <end position="364"/>
    </location>
</feature>
<keyword evidence="1" id="KW-1133">Transmembrane helix</keyword>
<dbReference type="PANTHER" id="PTHR23028:SF53">
    <property type="entry name" value="ACYL_TRANSF_3 DOMAIN-CONTAINING PROTEIN"/>
    <property type="match status" value="1"/>
</dbReference>
<dbReference type="GO" id="GO:0016746">
    <property type="term" value="F:acyltransferase activity"/>
    <property type="evidence" value="ECO:0007669"/>
    <property type="project" value="UniProtKB-KW"/>
</dbReference>
<dbReference type="Pfam" id="PF01757">
    <property type="entry name" value="Acyl_transf_3"/>
    <property type="match status" value="1"/>
</dbReference>
<proteinExistence type="predicted"/>
<feature type="transmembrane region" description="Helical" evidence="1">
    <location>
        <begin position="33"/>
        <end position="53"/>
    </location>
</feature>
<feature type="transmembrane region" description="Helical" evidence="1">
    <location>
        <begin position="304"/>
        <end position="324"/>
    </location>
</feature>
<evidence type="ECO:0000313" key="5">
    <source>
        <dbReference type="Proteomes" id="UP001430149"/>
    </source>
</evidence>
<dbReference type="PANTHER" id="PTHR23028">
    <property type="entry name" value="ACETYLTRANSFERASE"/>
    <property type="match status" value="1"/>
</dbReference>
<evidence type="ECO:0000313" key="4">
    <source>
        <dbReference type="EMBL" id="MBM7125365.1"/>
    </source>
</evidence>
<evidence type="ECO:0000259" key="2">
    <source>
        <dbReference type="Pfam" id="PF01757"/>
    </source>
</evidence>
<feature type="transmembrane region" description="Helical" evidence="1">
    <location>
        <begin position="165"/>
        <end position="186"/>
    </location>
</feature>
<keyword evidence="5" id="KW-1185">Reference proteome</keyword>
<name>A0ABS2K3X9_9GAMM</name>
<reference evidence="4" key="1">
    <citation type="submission" date="2020-10" db="EMBL/GenBank/DDBJ databases">
        <title>Phylogeny of dyella-like bacteria.</title>
        <authorList>
            <person name="Fu J."/>
        </authorList>
    </citation>
    <scope>NUCLEOTIDE SEQUENCE</scope>
    <source>
        <strain evidence="4">DHOC52</strain>
    </source>
</reference>
<feature type="transmembrane region" description="Helical" evidence="1">
    <location>
        <begin position="138"/>
        <end position="159"/>
    </location>
</feature>
<keyword evidence="1" id="KW-0472">Membrane</keyword>
<feature type="transmembrane region" description="Helical" evidence="1">
    <location>
        <begin position="103"/>
        <end position="126"/>
    </location>
</feature>
<feature type="transmembrane region" description="Helical" evidence="1">
    <location>
        <begin position="272"/>
        <end position="292"/>
    </location>
</feature>
<sequence>MAGITYRREIDGLRAIAVLAVVLYHAVDMPRSGFVGVDIFFVISGYLITALLLREHERTGGIDFAAFYARRVRRILPAALTVTLAVLVSVGELLPRDATTRTAYSAAAAAAFGANIFFQSVTGGYFAPRAEEMPLLHLWSLSVEEQFYLLWPALLVLLLRWRPAATLKVLCVLAIVSFVLAEWLTYVNSQAAFYQMPARFWELALGGGIAFLPASGTAHPRMAATSLAAVVATCFISMPHFPATGALPVVMATVVLLWTIHQGNELGIAGSVLRSPPMVGLGLISYSLYLWHWPLLAIYRANSIGSGSALVRLSLCALAVLLSIASYRYIEQPLRRKRWPSKRLLAWGATVSVATTLAACTYGYQSQFNKIDNPDAIRVENDTPPAGGHCRAGLYSPVPLRDDCQVIDGRAVSIVLWGDSMAYAWEPLSDRLGQEEQRAAMDYSRAGCGPFLVIPEDSPRQADDKCRTWNAGVVERASRANTVILVAQWSAYLTPNGELRDMLHDTLVRLSAVPNVLIIGPTPEMHDTVARCLRNDDLAACAMSRAEYDTYASPLLSELRAAAVGMQNVHVIDMSTFFCNESECPPMMDGYSLYWDSHHVSYTAAKAYASQYAEKIAELEENRSYKSRRGAGG</sequence>
<dbReference type="RefSeq" id="WP_204680893.1">
    <property type="nucleotide sequence ID" value="NZ_BSNR01000015.1"/>
</dbReference>
<dbReference type="InterPro" id="IPR043968">
    <property type="entry name" value="SGNH"/>
</dbReference>
<feature type="domain" description="SGNH" evidence="3">
    <location>
        <begin position="402"/>
        <end position="613"/>
    </location>
</feature>
<evidence type="ECO:0000256" key="1">
    <source>
        <dbReference type="SAM" id="Phobius"/>
    </source>
</evidence>